<keyword evidence="4" id="KW-1185">Reference proteome</keyword>
<dbReference type="Gene3D" id="3.90.79.10">
    <property type="entry name" value="Nucleoside Triphosphate Pyrophosphohydrolase"/>
    <property type="match status" value="1"/>
</dbReference>
<gene>
    <name evidence="3" type="ORF">C8A03DRAFT_39330</name>
</gene>
<dbReference type="InterPro" id="IPR015797">
    <property type="entry name" value="NUDIX_hydrolase-like_dom_sf"/>
</dbReference>
<dbReference type="Pfam" id="PF00293">
    <property type="entry name" value="NUDIX"/>
    <property type="match status" value="1"/>
</dbReference>
<name>A0AAN7C0I1_9PEZI</name>
<organism evidence="3 4">
    <name type="scientific">Achaetomium macrosporum</name>
    <dbReference type="NCBI Taxonomy" id="79813"/>
    <lineage>
        <taxon>Eukaryota</taxon>
        <taxon>Fungi</taxon>
        <taxon>Dikarya</taxon>
        <taxon>Ascomycota</taxon>
        <taxon>Pezizomycotina</taxon>
        <taxon>Sordariomycetes</taxon>
        <taxon>Sordariomycetidae</taxon>
        <taxon>Sordariales</taxon>
        <taxon>Chaetomiaceae</taxon>
        <taxon>Achaetomium</taxon>
    </lineage>
</organism>
<sequence length="139" mass="15357">EAKLKLLRVVDEVDGDTGEDHQAAAKREFEEETGGLIKLRGDGCIATTEGFHGCLCQLSYCYCADLVDGSGQPNLTEEEVDNGLRHLWVSVEEAKKLMAAARPTSDFGDRSGRGISTCWMRRPRDSQRTPQANLSVWAR</sequence>
<dbReference type="AlphaFoldDB" id="A0AAN7C0I1"/>
<dbReference type="EMBL" id="MU860722">
    <property type="protein sequence ID" value="KAK4232995.1"/>
    <property type="molecule type" value="Genomic_DNA"/>
</dbReference>
<evidence type="ECO:0000313" key="3">
    <source>
        <dbReference type="EMBL" id="KAK4232995.1"/>
    </source>
</evidence>
<reference evidence="3" key="1">
    <citation type="journal article" date="2023" name="Mol. Phylogenet. Evol.">
        <title>Genome-scale phylogeny and comparative genomics of the fungal order Sordariales.</title>
        <authorList>
            <person name="Hensen N."/>
            <person name="Bonometti L."/>
            <person name="Westerberg I."/>
            <person name="Brannstrom I.O."/>
            <person name="Guillou S."/>
            <person name="Cros-Aarteil S."/>
            <person name="Calhoun S."/>
            <person name="Haridas S."/>
            <person name="Kuo A."/>
            <person name="Mondo S."/>
            <person name="Pangilinan J."/>
            <person name="Riley R."/>
            <person name="LaButti K."/>
            <person name="Andreopoulos B."/>
            <person name="Lipzen A."/>
            <person name="Chen C."/>
            <person name="Yan M."/>
            <person name="Daum C."/>
            <person name="Ng V."/>
            <person name="Clum A."/>
            <person name="Steindorff A."/>
            <person name="Ohm R.A."/>
            <person name="Martin F."/>
            <person name="Silar P."/>
            <person name="Natvig D.O."/>
            <person name="Lalanne C."/>
            <person name="Gautier V."/>
            <person name="Ament-Velasquez S.L."/>
            <person name="Kruys A."/>
            <person name="Hutchinson M.I."/>
            <person name="Powell A.J."/>
            <person name="Barry K."/>
            <person name="Miller A.N."/>
            <person name="Grigoriev I.V."/>
            <person name="Debuchy R."/>
            <person name="Gladieux P."/>
            <person name="Hiltunen Thoren M."/>
            <person name="Johannesson H."/>
        </authorList>
    </citation>
    <scope>NUCLEOTIDE SEQUENCE</scope>
    <source>
        <strain evidence="3">CBS 532.94</strain>
    </source>
</reference>
<dbReference type="SUPFAM" id="SSF55811">
    <property type="entry name" value="Nudix"/>
    <property type="match status" value="1"/>
</dbReference>
<proteinExistence type="predicted"/>
<evidence type="ECO:0000259" key="2">
    <source>
        <dbReference type="Pfam" id="PF00293"/>
    </source>
</evidence>
<dbReference type="Proteomes" id="UP001303760">
    <property type="component" value="Unassembled WGS sequence"/>
</dbReference>
<comment type="caution">
    <text evidence="3">The sequence shown here is derived from an EMBL/GenBank/DDBJ whole genome shotgun (WGS) entry which is preliminary data.</text>
</comment>
<feature type="region of interest" description="Disordered" evidence="1">
    <location>
        <begin position="120"/>
        <end position="139"/>
    </location>
</feature>
<evidence type="ECO:0000313" key="4">
    <source>
        <dbReference type="Proteomes" id="UP001303760"/>
    </source>
</evidence>
<protein>
    <recommendedName>
        <fullName evidence="2">Nudix hydrolase domain-containing protein</fullName>
    </recommendedName>
</protein>
<evidence type="ECO:0000256" key="1">
    <source>
        <dbReference type="SAM" id="MobiDB-lite"/>
    </source>
</evidence>
<accession>A0AAN7C0I1</accession>
<feature type="compositionally biased region" description="Polar residues" evidence="1">
    <location>
        <begin position="128"/>
        <end position="139"/>
    </location>
</feature>
<reference evidence="3" key="2">
    <citation type="submission" date="2023-05" db="EMBL/GenBank/DDBJ databases">
        <authorList>
            <consortium name="Lawrence Berkeley National Laboratory"/>
            <person name="Steindorff A."/>
            <person name="Hensen N."/>
            <person name="Bonometti L."/>
            <person name="Westerberg I."/>
            <person name="Brannstrom I.O."/>
            <person name="Guillou S."/>
            <person name="Cros-Aarteil S."/>
            <person name="Calhoun S."/>
            <person name="Haridas S."/>
            <person name="Kuo A."/>
            <person name="Mondo S."/>
            <person name="Pangilinan J."/>
            <person name="Riley R."/>
            <person name="Labutti K."/>
            <person name="Andreopoulos B."/>
            <person name="Lipzen A."/>
            <person name="Chen C."/>
            <person name="Yanf M."/>
            <person name="Daum C."/>
            <person name="Ng V."/>
            <person name="Clum A."/>
            <person name="Ohm R."/>
            <person name="Martin F."/>
            <person name="Silar P."/>
            <person name="Natvig D."/>
            <person name="Lalanne C."/>
            <person name="Gautier V."/>
            <person name="Ament-Velasquez S.L."/>
            <person name="Kruys A."/>
            <person name="Hutchinson M.I."/>
            <person name="Powell A.J."/>
            <person name="Barry K."/>
            <person name="Miller A.N."/>
            <person name="Grigoriev I.V."/>
            <person name="Debuchy R."/>
            <person name="Gladieux P."/>
            <person name="Thoren M.H."/>
            <person name="Johannesson H."/>
        </authorList>
    </citation>
    <scope>NUCLEOTIDE SEQUENCE</scope>
    <source>
        <strain evidence="3">CBS 532.94</strain>
    </source>
</reference>
<feature type="non-terminal residue" evidence="3">
    <location>
        <position position="1"/>
    </location>
</feature>
<feature type="domain" description="Nudix hydrolase" evidence="2">
    <location>
        <begin position="16"/>
        <end position="99"/>
    </location>
</feature>
<dbReference type="InterPro" id="IPR000086">
    <property type="entry name" value="NUDIX_hydrolase_dom"/>
</dbReference>